<keyword evidence="3" id="KW-1185">Reference proteome</keyword>
<proteinExistence type="predicted"/>
<organism evidence="2 3">
    <name type="scientific">Vigna unguiculata</name>
    <name type="common">Cowpea</name>
    <dbReference type="NCBI Taxonomy" id="3917"/>
    <lineage>
        <taxon>Eukaryota</taxon>
        <taxon>Viridiplantae</taxon>
        <taxon>Streptophyta</taxon>
        <taxon>Embryophyta</taxon>
        <taxon>Tracheophyta</taxon>
        <taxon>Spermatophyta</taxon>
        <taxon>Magnoliopsida</taxon>
        <taxon>eudicotyledons</taxon>
        <taxon>Gunneridae</taxon>
        <taxon>Pentapetalae</taxon>
        <taxon>rosids</taxon>
        <taxon>fabids</taxon>
        <taxon>Fabales</taxon>
        <taxon>Fabaceae</taxon>
        <taxon>Papilionoideae</taxon>
        <taxon>50 kb inversion clade</taxon>
        <taxon>NPAAA clade</taxon>
        <taxon>indigoferoid/millettioid clade</taxon>
        <taxon>Phaseoleae</taxon>
        <taxon>Vigna</taxon>
    </lineage>
</organism>
<feature type="compositionally biased region" description="Low complexity" evidence="1">
    <location>
        <begin position="162"/>
        <end position="171"/>
    </location>
</feature>
<protein>
    <submittedName>
        <fullName evidence="2">Uncharacterized protein</fullName>
    </submittedName>
</protein>
<accession>A0A4D6NM50</accession>
<evidence type="ECO:0000313" key="3">
    <source>
        <dbReference type="Proteomes" id="UP000501690"/>
    </source>
</evidence>
<gene>
    <name evidence="2" type="ORF">DEO72_LG11g1906</name>
</gene>
<dbReference type="Proteomes" id="UP000501690">
    <property type="component" value="Linkage Group LG11"/>
</dbReference>
<dbReference type="AlphaFoldDB" id="A0A4D6NM50"/>
<feature type="region of interest" description="Disordered" evidence="1">
    <location>
        <begin position="152"/>
        <end position="171"/>
    </location>
</feature>
<sequence length="171" mass="19253">MPQSQPPPSTIATSFLHNIANTPAFDHHYNSCLLCRAIISVVYNNHIEISFRLLRASFFLHHHIAGKLHGCTIFAPHRARWNACTHLRLVFSVSSRSPLQHRSHNLRQPCNTATTRHFRRATTSSSAAAPTIELHGFLFAPLSTLNHYSTRKPPWGHHSQPTTTTATLLQL</sequence>
<evidence type="ECO:0000256" key="1">
    <source>
        <dbReference type="SAM" id="MobiDB-lite"/>
    </source>
</evidence>
<reference evidence="2 3" key="1">
    <citation type="submission" date="2019-04" db="EMBL/GenBank/DDBJ databases">
        <title>An improved genome assembly and genetic linkage map for asparagus bean, Vigna unguiculata ssp. sesquipedialis.</title>
        <authorList>
            <person name="Xia Q."/>
            <person name="Zhang R."/>
            <person name="Dong Y."/>
        </authorList>
    </citation>
    <scope>NUCLEOTIDE SEQUENCE [LARGE SCALE GENOMIC DNA]</scope>
    <source>
        <tissue evidence="2">Leaf</tissue>
    </source>
</reference>
<name>A0A4D6NM50_VIGUN</name>
<evidence type="ECO:0000313" key="2">
    <source>
        <dbReference type="EMBL" id="QCE14900.1"/>
    </source>
</evidence>
<dbReference type="EMBL" id="CP039355">
    <property type="protein sequence ID" value="QCE14900.1"/>
    <property type="molecule type" value="Genomic_DNA"/>
</dbReference>